<proteinExistence type="predicted"/>
<dbReference type="Proteomes" id="UP000781932">
    <property type="component" value="Unassembled WGS sequence"/>
</dbReference>
<protein>
    <recommendedName>
        <fullName evidence="3">Fungal N-terminal domain-containing protein</fullName>
    </recommendedName>
</protein>
<reference evidence="1" key="1">
    <citation type="submission" date="2020-03" db="EMBL/GenBank/DDBJ databases">
        <authorList>
            <person name="He L."/>
        </authorList>
    </citation>
    <scope>NUCLEOTIDE SEQUENCE</scope>
    <source>
        <strain evidence="1">CkLH20</strain>
    </source>
</reference>
<name>A0A9P6LJE5_9PEZI</name>
<organism evidence="1 2">
    <name type="scientific">Colletotrichum karsti</name>
    <dbReference type="NCBI Taxonomy" id="1095194"/>
    <lineage>
        <taxon>Eukaryota</taxon>
        <taxon>Fungi</taxon>
        <taxon>Dikarya</taxon>
        <taxon>Ascomycota</taxon>
        <taxon>Pezizomycotina</taxon>
        <taxon>Sordariomycetes</taxon>
        <taxon>Hypocreomycetidae</taxon>
        <taxon>Glomerellales</taxon>
        <taxon>Glomerellaceae</taxon>
        <taxon>Colletotrichum</taxon>
        <taxon>Colletotrichum boninense species complex</taxon>
    </lineage>
</organism>
<sequence>MADLGTVVGVVSLSLQVFEYVHTYVDALQGRKEDLASTTRHCETMHRLLEQTKTLQEKYSTSPNLSSVAVKQAVSATVTEMTLLRDLVAKIAPDHSQPKSIAGRLDKQKQRMLYPFRRPHLEQLDERLARANEALQSTLQLAVLETTTETGDFLKNVQMDLESSRVEMSDKLDNLQDISKQGRNAITSSLVHATSADDANARDTSSGVLS</sequence>
<gene>
    <name evidence="1" type="ORF">CkaCkLH20_07907</name>
</gene>
<evidence type="ECO:0000313" key="2">
    <source>
        <dbReference type="Proteomes" id="UP000781932"/>
    </source>
</evidence>
<dbReference type="RefSeq" id="XP_038744231.1">
    <property type="nucleotide sequence ID" value="XM_038890623.1"/>
</dbReference>
<dbReference type="GeneID" id="62163697"/>
<comment type="caution">
    <text evidence="1">The sequence shown here is derived from an EMBL/GenBank/DDBJ whole genome shotgun (WGS) entry which is preliminary data.</text>
</comment>
<evidence type="ECO:0000313" key="1">
    <source>
        <dbReference type="EMBL" id="KAF9874770.1"/>
    </source>
</evidence>
<evidence type="ECO:0008006" key="3">
    <source>
        <dbReference type="Google" id="ProtNLM"/>
    </source>
</evidence>
<dbReference type="AlphaFoldDB" id="A0A9P6LJE5"/>
<dbReference type="EMBL" id="JAATWM020000025">
    <property type="protein sequence ID" value="KAF9874770.1"/>
    <property type="molecule type" value="Genomic_DNA"/>
</dbReference>
<dbReference type="OrthoDB" id="1577640at2759"/>
<keyword evidence="2" id="KW-1185">Reference proteome</keyword>
<reference evidence="1" key="2">
    <citation type="submission" date="2020-11" db="EMBL/GenBank/DDBJ databases">
        <title>Whole genome sequencing of Colletotrichum sp.</title>
        <authorList>
            <person name="Li H."/>
        </authorList>
    </citation>
    <scope>NUCLEOTIDE SEQUENCE</scope>
    <source>
        <strain evidence="1">CkLH20</strain>
    </source>
</reference>
<accession>A0A9P6LJE5</accession>